<dbReference type="CDD" id="cd02803">
    <property type="entry name" value="OYE_like_FMN_family"/>
    <property type="match status" value="1"/>
</dbReference>
<dbReference type="GO" id="GO:0010181">
    <property type="term" value="F:FMN binding"/>
    <property type="evidence" value="ECO:0007669"/>
    <property type="project" value="InterPro"/>
</dbReference>
<dbReference type="PRINTS" id="PR00469">
    <property type="entry name" value="PNDRDTASEII"/>
</dbReference>
<evidence type="ECO:0000259" key="11">
    <source>
        <dbReference type="Pfam" id="PF07992"/>
    </source>
</evidence>
<evidence type="ECO:0000256" key="4">
    <source>
        <dbReference type="ARBA" id="ARBA00022630"/>
    </source>
</evidence>
<comment type="cofactor">
    <cofactor evidence="1">
        <name>FMN</name>
        <dbReference type="ChEBI" id="CHEBI:58210"/>
    </cofactor>
</comment>
<comment type="cofactor">
    <cofactor evidence="2">
        <name>[4Fe-4S] cluster</name>
        <dbReference type="ChEBI" id="CHEBI:49883"/>
    </cofactor>
</comment>
<dbReference type="InterPro" id="IPR001155">
    <property type="entry name" value="OxRdtase_FMN_N"/>
</dbReference>
<feature type="domain" description="NADH:flavin oxidoreductase/NADH oxidase N-terminal" evidence="10">
    <location>
        <begin position="11"/>
        <end position="354"/>
    </location>
</feature>
<dbReference type="GO" id="GO:0016491">
    <property type="term" value="F:oxidoreductase activity"/>
    <property type="evidence" value="ECO:0007669"/>
    <property type="project" value="UniProtKB-KW"/>
</dbReference>
<dbReference type="Pfam" id="PF00724">
    <property type="entry name" value="Oxidored_FMN"/>
    <property type="match status" value="1"/>
</dbReference>
<dbReference type="PRINTS" id="PR00368">
    <property type="entry name" value="FADPNR"/>
</dbReference>
<dbReference type="GO" id="GO:0046872">
    <property type="term" value="F:metal ion binding"/>
    <property type="evidence" value="ECO:0007669"/>
    <property type="project" value="UniProtKB-KW"/>
</dbReference>
<evidence type="ECO:0000256" key="9">
    <source>
        <dbReference type="ARBA" id="ARBA00023014"/>
    </source>
</evidence>
<evidence type="ECO:0000256" key="6">
    <source>
        <dbReference type="ARBA" id="ARBA00022723"/>
    </source>
</evidence>
<keyword evidence="4" id="KW-0285">Flavoprotein</keyword>
<evidence type="ECO:0000256" key="5">
    <source>
        <dbReference type="ARBA" id="ARBA00022643"/>
    </source>
</evidence>
<dbReference type="AlphaFoldDB" id="A0A9D1R9L5"/>
<evidence type="ECO:0000259" key="10">
    <source>
        <dbReference type="Pfam" id="PF00724"/>
    </source>
</evidence>
<dbReference type="Gene3D" id="3.40.50.720">
    <property type="entry name" value="NAD(P)-binding Rossmann-like Domain"/>
    <property type="match status" value="1"/>
</dbReference>
<dbReference type="PANTHER" id="PTHR42917:SF2">
    <property type="entry name" value="2,4-DIENOYL-COA REDUCTASE [(2E)-ENOYL-COA-PRODUCING]"/>
    <property type="match status" value="1"/>
</dbReference>
<dbReference type="InterPro" id="IPR023753">
    <property type="entry name" value="FAD/NAD-binding_dom"/>
</dbReference>
<evidence type="ECO:0000313" key="13">
    <source>
        <dbReference type="Proteomes" id="UP000824263"/>
    </source>
</evidence>
<dbReference type="GO" id="GO:0051536">
    <property type="term" value="F:iron-sulfur cluster binding"/>
    <property type="evidence" value="ECO:0007669"/>
    <property type="project" value="UniProtKB-KW"/>
</dbReference>
<organism evidence="12 13">
    <name type="scientific">Candidatus Dorea gallistercoris</name>
    <dbReference type="NCBI Taxonomy" id="2838542"/>
    <lineage>
        <taxon>Bacteria</taxon>
        <taxon>Bacillati</taxon>
        <taxon>Bacillota</taxon>
        <taxon>Clostridia</taxon>
        <taxon>Lachnospirales</taxon>
        <taxon>Lachnospiraceae</taxon>
        <taxon>Dorea</taxon>
    </lineage>
</organism>
<dbReference type="SUPFAM" id="SSF51905">
    <property type="entry name" value="FAD/NAD(P)-binding domain"/>
    <property type="match status" value="1"/>
</dbReference>
<evidence type="ECO:0000256" key="2">
    <source>
        <dbReference type="ARBA" id="ARBA00001966"/>
    </source>
</evidence>
<dbReference type="Gene3D" id="3.20.20.70">
    <property type="entry name" value="Aldolase class I"/>
    <property type="match status" value="1"/>
</dbReference>
<protein>
    <submittedName>
        <fullName evidence="12">FAD-dependent oxidoreductase</fullName>
    </submittedName>
</protein>
<dbReference type="Pfam" id="PF07992">
    <property type="entry name" value="Pyr_redox_2"/>
    <property type="match status" value="1"/>
</dbReference>
<accession>A0A9D1R9L5</accession>
<feature type="domain" description="FAD/NAD(P)-binding" evidence="11">
    <location>
        <begin position="399"/>
        <end position="564"/>
    </location>
</feature>
<keyword evidence="5" id="KW-0288">FMN</keyword>
<reference evidence="12" key="2">
    <citation type="submission" date="2021-04" db="EMBL/GenBank/DDBJ databases">
        <authorList>
            <person name="Gilroy R."/>
        </authorList>
    </citation>
    <scope>NUCLEOTIDE SEQUENCE</scope>
    <source>
        <strain evidence="12">ChiSxjej1B13-11762</strain>
    </source>
</reference>
<gene>
    <name evidence="12" type="ORF">H9873_04165</name>
</gene>
<dbReference type="Gene3D" id="3.50.50.60">
    <property type="entry name" value="FAD/NAD(P)-binding domain"/>
    <property type="match status" value="1"/>
</dbReference>
<keyword evidence="9" id="KW-0411">Iron-sulfur</keyword>
<dbReference type="Proteomes" id="UP000824263">
    <property type="component" value="Unassembled WGS sequence"/>
</dbReference>
<sequence>MNSKTKSYPHLFSPITIRGQKIKNRIVSSPNSGGPNLYRAGANGFSSFTETAAHYFASLARGGAGIVHTGHLGVDPRYYLGGNRERFDFFSDDIHEHQLTIMHMMTDLIHAYGAKAAIELNHGGHYGPPAGDWKRLGPCTTTLENGVEVQGMDEEEMNRVADYFANAALIGKRGGFDIVNVHAGHNWLLSEFFSPVVNKRTDEYGGSVENRARFPLMVMKRIREKVGDDMILQMRFTANEGLPGGITQEQVLETLKLFEGVVDIVQCSAGKIWNHMSEGYLFPMPYMEHGCNAYLARAVHGKLNMIIETVGGINEPEMADEFIKDGTCDLVASARSFVADNMWAEKARAGRADEIRPCIRCLRCMRYSSEPQTGCSVCTVNPTRVLHTPLPDNGPFVKKKVAVIGGGPAGMQAAQSLAEKGHDVILYEQSEKLGGRLSFTDHVEFKDDVGRYRDYLIHMVSKAPNIKVLLNTKATPQLLSLESPDAIVLAIGAEKFIPPIPGADGPNVIHAGDIYENLDRLGKRIVMVGGGLVGCETTIYLQSHGYSVDVVEMESTLMKDAQSELPYEVFFTEFFMTHEYSRDHHDLYSIPEIDRVKIHLNSRCTKITEEGVYVTDRDGKETFLECDTVILATGFRPGEALKSAYDGLAYDVIPIGDCDHVGDILNTSFSGYSMGMRI</sequence>
<comment type="caution">
    <text evidence="12">The sequence shown here is derived from an EMBL/GenBank/DDBJ whole genome shotgun (WGS) entry which is preliminary data.</text>
</comment>
<dbReference type="InterPro" id="IPR013785">
    <property type="entry name" value="Aldolase_TIM"/>
</dbReference>
<reference evidence="12" key="1">
    <citation type="journal article" date="2021" name="PeerJ">
        <title>Extensive microbial diversity within the chicken gut microbiome revealed by metagenomics and culture.</title>
        <authorList>
            <person name="Gilroy R."/>
            <person name="Ravi A."/>
            <person name="Getino M."/>
            <person name="Pursley I."/>
            <person name="Horton D.L."/>
            <person name="Alikhan N.F."/>
            <person name="Baker D."/>
            <person name="Gharbi K."/>
            <person name="Hall N."/>
            <person name="Watson M."/>
            <person name="Adriaenssens E.M."/>
            <person name="Foster-Nyarko E."/>
            <person name="Jarju S."/>
            <person name="Secka A."/>
            <person name="Antonio M."/>
            <person name="Oren A."/>
            <person name="Chaudhuri R.R."/>
            <person name="La Ragione R."/>
            <person name="Hildebrand F."/>
            <person name="Pallen M.J."/>
        </authorList>
    </citation>
    <scope>NUCLEOTIDE SEQUENCE</scope>
    <source>
        <strain evidence="12">ChiSxjej1B13-11762</strain>
    </source>
</reference>
<evidence type="ECO:0000256" key="3">
    <source>
        <dbReference type="ARBA" id="ARBA00011048"/>
    </source>
</evidence>
<keyword evidence="8" id="KW-0408">Iron</keyword>
<dbReference type="InterPro" id="IPR051793">
    <property type="entry name" value="NADH:flavin_oxidoreductase"/>
</dbReference>
<dbReference type="InterPro" id="IPR036188">
    <property type="entry name" value="FAD/NAD-bd_sf"/>
</dbReference>
<evidence type="ECO:0000256" key="7">
    <source>
        <dbReference type="ARBA" id="ARBA00023002"/>
    </source>
</evidence>
<keyword evidence="6" id="KW-0479">Metal-binding</keyword>
<dbReference type="PANTHER" id="PTHR42917">
    <property type="entry name" value="2,4-DIENOYL-COA REDUCTASE"/>
    <property type="match status" value="1"/>
</dbReference>
<evidence type="ECO:0000256" key="1">
    <source>
        <dbReference type="ARBA" id="ARBA00001917"/>
    </source>
</evidence>
<name>A0A9D1R9L5_9FIRM</name>
<dbReference type="SUPFAM" id="SSF51395">
    <property type="entry name" value="FMN-linked oxidoreductases"/>
    <property type="match status" value="1"/>
</dbReference>
<proteinExistence type="inferred from homology"/>
<keyword evidence="7" id="KW-0560">Oxidoreductase</keyword>
<comment type="similarity">
    <text evidence="3">In the N-terminal section; belongs to the NADH:flavin oxidoreductase/NADH oxidase family.</text>
</comment>
<dbReference type="EMBL" id="DXGF01000075">
    <property type="protein sequence ID" value="HIW83499.1"/>
    <property type="molecule type" value="Genomic_DNA"/>
</dbReference>
<evidence type="ECO:0000256" key="8">
    <source>
        <dbReference type="ARBA" id="ARBA00023004"/>
    </source>
</evidence>
<evidence type="ECO:0000313" key="12">
    <source>
        <dbReference type="EMBL" id="HIW83499.1"/>
    </source>
</evidence>